<evidence type="ECO:0000313" key="1">
    <source>
        <dbReference type="EMBL" id="GBM44459.1"/>
    </source>
</evidence>
<evidence type="ECO:0000313" key="2">
    <source>
        <dbReference type="Proteomes" id="UP000499080"/>
    </source>
</evidence>
<name>A0A4Y2FVR5_ARAVE</name>
<proteinExistence type="predicted"/>
<protein>
    <submittedName>
        <fullName evidence="1">Uncharacterized protein</fullName>
    </submittedName>
</protein>
<reference evidence="1 2" key="1">
    <citation type="journal article" date="2019" name="Sci. Rep.">
        <title>Orb-weaving spider Araneus ventricosus genome elucidates the spidroin gene catalogue.</title>
        <authorList>
            <person name="Kono N."/>
            <person name="Nakamura H."/>
            <person name="Ohtoshi R."/>
            <person name="Moran D.A.P."/>
            <person name="Shinohara A."/>
            <person name="Yoshida Y."/>
            <person name="Fujiwara M."/>
            <person name="Mori M."/>
            <person name="Tomita M."/>
            <person name="Arakawa K."/>
        </authorList>
    </citation>
    <scope>NUCLEOTIDE SEQUENCE [LARGE SCALE GENOMIC DNA]</scope>
</reference>
<organism evidence="1 2">
    <name type="scientific">Araneus ventricosus</name>
    <name type="common">Orbweaver spider</name>
    <name type="synonym">Epeira ventricosa</name>
    <dbReference type="NCBI Taxonomy" id="182803"/>
    <lineage>
        <taxon>Eukaryota</taxon>
        <taxon>Metazoa</taxon>
        <taxon>Ecdysozoa</taxon>
        <taxon>Arthropoda</taxon>
        <taxon>Chelicerata</taxon>
        <taxon>Arachnida</taxon>
        <taxon>Araneae</taxon>
        <taxon>Araneomorphae</taxon>
        <taxon>Entelegynae</taxon>
        <taxon>Araneoidea</taxon>
        <taxon>Araneidae</taxon>
        <taxon>Araneus</taxon>
    </lineage>
</organism>
<accession>A0A4Y2FVR5</accession>
<dbReference type="EMBL" id="BGPR01175213">
    <property type="protein sequence ID" value="GBM44459.1"/>
    <property type="molecule type" value="Genomic_DNA"/>
</dbReference>
<dbReference type="AlphaFoldDB" id="A0A4Y2FVR5"/>
<sequence length="140" mass="16636">MDNSGRVMENTEGRYKTSRLTNARYYATVHHRDSFQPKCFRLTDTQAWKWGLLPAEMISANRRYSKVSLRNTEDRYKISKDEKRSILYDNYKVSLKYRKIGIKNVEIDKRSLPWSPQDSSNRNAFDTTDLKVNLKYRISV</sequence>
<dbReference type="Proteomes" id="UP000499080">
    <property type="component" value="Unassembled WGS sequence"/>
</dbReference>
<comment type="caution">
    <text evidence="1">The sequence shown here is derived from an EMBL/GenBank/DDBJ whole genome shotgun (WGS) entry which is preliminary data.</text>
</comment>
<gene>
    <name evidence="1" type="ORF">AVEN_246788_1</name>
</gene>
<keyword evidence="2" id="KW-1185">Reference proteome</keyword>